<proteinExistence type="predicted"/>
<dbReference type="OrthoDB" id="78499at2157"/>
<accession>A0A0U3CQI9</accession>
<protein>
    <submittedName>
        <fullName evidence="1">Adhesin-like protein</fullName>
    </submittedName>
</protein>
<reference evidence="1 2" key="1">
    <citation type="submission" date="2015-04" db="EMBL/GenBank/DDBJ databases">
        <title>The complete genome sequence of the rumen methanogen Methanobrevibacter millerae SM9.</title>
        <authorList>
            <person name="Leahy S.C."/>
            <person name="Kelly W.J."/>
            <person name="Pacheco D.M."/>
            <person name="Li D."/>
            <person name="Altermann E."/>
            <person name="Attwood G.T."/>
        </authorList>
    </citation>
    <scope>NUCLEOTIDE SEQUENCE [LARGE SCALE GENOMIC DNA]</scope>
    <source>
        <strain evidence="1 2">SM9</strain>
    </source>
</reference>
<organism evidence="1 2">
    <name type="scientific">Methanobrevibacter millerae</name>
    <dbReference type="NCBI Taxonomy" id="230361"/>
    <lineage>
        <taxon>Archaea</taxon>
        <taxon>Methanobacteriati</taxon>
        <taxon>Methanobacteriota</taxon>
        <taxon>Methanomada group</taxon>
        <taxon>Methanobacteria</taxon>
        <taxon>Methanobacteriales</taxon>
        <taxon>Methanobacteriaceae</taxon>
        <taxon>Methanobrevibacter</taxon>
    </lineage>
</organism>
<evidence type="ECO:0000313" key="1">
    <source>
        <dbReference type="EMBL" id="ALT67903.1"/>
    </source>
</evidence>
<dbReference type="EMBL" id="CP011266">
    <property type="protein sequence ID" value="ALT67903.1"/>
    <property type="molecule type" value="Genomic_DNA"/>
</dbReference>
<dbReference type="GeneID" id="26735074"/>
<dbReference type="AlphaFoldDB" id="A0A0U3CQI9"/>
<keyword evidence="2" id="KW-1185">Reference proteome</keyword>
<gene>
    <name evidence="1" type="ORF">sm9_0093</name>
</gene>
<name>A0A0U3CQI9_9EURY</name>
<dbReference type="PATRIC" id="fig|230361.4.peg.94"/>
<dbReference type="InterPro" id="IPR011050">
    <property type="entry name" value="Pectin_lyase_fold/virulence"/>
</dbReference>
<dbReference type="KEGG" id="mmil:sm9_0093"/>
<evidence type="ECO:0000313" key="2">
    <source>
        <dbReference type="Proteomes" id="UP000067738"/>
    </source>
</evidence>
<dbReference type="Proteomes" id="UP000067738">
    <property type="component" value="Chromosome"/>
</dbReference>
<dbReference type="RefSeq" id="WP_058738269.1">
    <property type="nucleotide sequence ID" value="NZ_CP011266.1"/>
</dbReference>
<sequence>MKLKNYLIIFTLFLVLMCCVNAINASPNDKLDMNVLELDSSVDYISISNEEQASSENNEVIGIAVDSEDTELAASNSNTSQKSVNGADVGTFTDLKKLIESSKDEVSLSKNYTFNRGVDKDLTFGIVISKPIKIYGNGVTINGDSNARIFQIDADDVTITEINLINGREDMFGGAIYWSGKGGVIEKSNLTHNIARSGGAIFVKNGGVLINNNRFESNYANNRGGAIMVVGYHTSITNNLFKDNHALRYDPAVHYQSFAMIDKYDGNDFINNTKIVLGGGSDSDSTNHAISNEQKSVSSNKYSKIVVSSNNKEMPINNNQLTLDILNKIFNQDFTNGFLLVYIDGKLVFNGTTTSDLTLIICNLLALLAGQHEISVEFTGNDGKTNSYKENIILEE</sequence>
<dbReference type="SUPFAM" id="SSF51126">
    <property type="entry name" value="Pectin lyase-like"/>
    <property type="match status" value="1"/>
</dbReference>